<dbReference type="GO" id="GO:0005524">
    <property type="term" value="F:ATP binding"/>
    <property type="evidence" value="ECO:0007669"/>
    <property type="project" value="UniProtKB-KW"/>
</dbReference>
<evidence type="ECO:0000256" key="2">
    <source>
        <dbReference type="ARBA" id="ARBA00022741"/>
    </source>
</evidence>
<dbReference type="Proteomes" id="UP000536835">
    <property type="component" value="Unassembled WGS sequence"/>
</dbReference>
<dbReference type="GO" id="GO:0046872">
    <property type="term" value="F:metal ion binding"/>
    <property type="evidence" value="ECO:0007669"/>
    <property type="project" value="UniProtKB-KW"/>
</dbReference>
<evidence type="ECO:0000313" key="7">
    <source>
        <dbReference type="Proteomes" id="UP000536835"/>
    </source>
</evidence>
<sequence length="193" mass="20903">MLPPLPLVHWKKAFRERAKAGRRDAAARQPNAGNFAASHFMMRLEPGEGSAVALYHPKGDELDTAPLAEALSKAGVAVLLPVVEKKNAPLSFRLFEVDKGLEEGPYGIMQPGESCPVMRPDIVVTPLLAVRPDGSRLGMGGGYYDRTLEALRGSGEVVAIGYGYSAQMMDRFPVGPTDQKLDGFVSEQGFVRY</sequence>
<keyword evidence="5" id="KW-0479">Metal-binding</keyword>
<dbReference type="SUPFAM" id="SSF100950">
    <property type="entry name" value="NagB/RpiA/CoA transferase-like"/>
    <property type="match status" value="1"/>
</dbReference>
<feature type="binding site" evidence="4">
    <location>
        <begin position="136"/>
        <end position="144"/>
    </location>
    <ligand>
        <name>ATP</name>
        <dbReference type="ChEBI" id="CHEBI:30616"/>
    </ligand>
</feature>
<keyword evidence="7" id="KW-1185">Reference proteome</keyword>
<evidence type="ECO:0000256" key="1">
    <source>
        <dbReference type="ARBA" id="ARBA00010638"/>
    </source>
</evidence>
<dbReference type="EMBL" id="JABFCX010000002">
    <property type="protein sequence ID" value="NNU16030.1"/>
    <property type="molecule type" value="Genomic_DNA"/>
</dbReference>
<keyword evidence="3 4" id="KW-0067">ATP-binding</keyword>
<dbReference type="EC" id="6.3.3.2" evidence="5"/>
<comment type="similarity">
    <text evidence="1 5">Belongs to the 5-formyltetrahydrofolate cyclo-ligase family.</text>
</comment>
<evidence type="ECO:0000256" key="3">
    <source>
        <dbReference type="ARBA" id="ARBA00022840"/>
    </source>
</evidence>
<keyword evidence="2 4" id="KW-0547">Nucleotide-binding</keyword>
<comment type="cofactor">
    <cofactor evidence="5">
        <name>Mg(2+)</name>
        <dbReference type="ChEBI" id="CHEBI:18420"/>
    </cofactor>
</comment>
<comment type="catalytic activity">
    <reaction evidence="5">
        <text>(6S)-5-formyl-5,6,7,8-tetrahydrofolate + ATP = (6R)-5,10-methenyltetrahydrofolate + ADP + phosphate</text>
        <dbReference type="Rhea" id="RHEA:10488"/>
        <dbReference type="ChEBI" id="CHEBI:30616"/>
        <dbReference type="ChEBI" id="CHEBI:43474"/>
        <dbReference type="ChEBI" id="CHEBI:57455"/>
        <dbReference type="ChEBI" id="CHEBI:57457"/>
        <dbReference type="ChEBI" id="CHEBI:456216"/>
        <dbReference type="EC" id="6.3.3.2"/>
    </reaction>
</comment>
<evidence type="ECO:0000256" key="4">
    <source>
        <dbReference type="PIRSR" id="PIRSR006806-1"/>
    </source>
</evidence>
<protein>
    <recommendedName>
        <fullName evidence="5">5-formyltetrahydrofolate cyclo-ligase</fullName>
        <ecNumber evidence="5">6.3.3.2</ecNumber>
    </recommendedName>
</protein>
<reference evidence="6 7" key="1">
    <citation type="submission" date="2020-05" db="EMBL/GenBank/DDBJ databases">
        <title>Parvularcula mediterraneae sp. nov., isolated from polypropylene straw from shallow seawater of the seashore of Laganas in Zakynthos island, Greece.</title>
        <authorList>
            <person name="Szabo I."/>
            <person name="Al-Omari J."/>
            <person name="Rado J."/>
            <person name="Szerdahelyi G.S."/>
        </authorList>
    </citation>
    <scope>NUCLEOTIDE SEQUENCE [LARGE SCALE GENOMIC DNA]</scope>
    <source>
        <strain evidence="6 7">ZS-1/3</strain>
    </source>
</reference>
<dbReference type="InterPro" id="IPR037171">
    <property type="entry name" value="NagB/RpiA_transferase-like"/>
</dbReference>
<dbReference type="PANTHER" id="PTHR23407">
    <property type="entry name" value="ATPASE INHIBITOR/5-FORMYLTETRAHYDROFOLATE CYCLO-LIGASE"/>
    <property type="match status" value="1"/>
</dbReference>
<name>A0A7Y3RL64_9PROT</name>
<proteinExistence type="inferred from homology"/>
<dbReference type="RefSeq" id="WP_173197928.1">
    <property type="nucleotide sequence ID" value="NZ_JABFCX010000002.1"/>
</dbReference>
<dbReference type="InterPro" id="IPR002698">
    <property type="entry name" value="FTHF_cligase"/>
</dbReference>
<feature type="binding site" evidence="4">
    <location>
        <position position="61"/>
    </location>
    <ligand>
        <name>substrate</name>
    </ligand>
</feature>
<evidence type="ECO:0000313" key="6">
    <source>
        <dbReference type="EMBL" id="NNU16030.1"/>
    </source>
</evidence>
<gene>
    <name evidence="6" type="ORF">HK107_06810</name>
</gene>
<dbReference type="NCBIfam" id="TIGR02727">
    <property type="entry name" value="MTHFS_bact"/>
    <property type="match status" value="1"/>
</dbReference>
<dbReference type="GO" id="GO:0009396">
    <property type="term" value="P:folic acid-containing compound biosynthetic process"/>
    <property type="evidence" value="ECO:0007669"/>
    <property type="project" value="TreeGrafter"/>
</dbReference>
<keyword evidence="5" id="KW-0460">Magnesium</keyword>
<dbReference type="AlphaFoldDB" id="A0A7Y3RL64"/>
<organism evidence="6 7">
    <name type="scientific">Parvularcula mediterranea</name>
    <dbReference type="NCBI Taxonomy" id="2732508"/>
    <lineage>
        <taxon>Bacteria</taxon>
        <taxon>Pseudomonadati</taxon>
        <taxon>Pseudomonadota</taxon>
        <taxon>Alphaproteobacteria</taxon>
        <taxon>Parvularculales</taxon>
        <taxon>Parvularculaceae</taxon>
        <taxon>Parvularcula</taxon>
    </lineage>
</organism>
<dbReference type="InterPro" id="IPR024185">
    <property type="entry name" value="FTHF_cligase-like_sf"/>
</dbReference>
<dbReference type="PIRSF" id="PIRSF006806">
    <property type="entry name" value="FTHF_cligase"/>
    <property type="match status" value="1"/>
</dbReference>
<dbReference type="Pfam" id="PF01812">
    <property type="entry name" value="5-FTHF_cyc-lig"/>
    <property type="match status" value="1"/>
</dbReference>
<dbReference type="GO" id="GO:0035999">
    <property type="term" value="P:tetrahydrofolate interconversion"/>
    <property type="evidence" value="ECO:0007669"/>
    <property type="project" value="TreeGrafter"/>
</dbReference>
<evidence type="ECO:0000256" key="5">
    <source>
        <dbReference type="RuleBase" id="RU361279"/>
    </source>
</evidence>
<dbReference type="PANTHER" id="PTHR23407:SF1">
    <property type="entry name" value="5-FORMYLTETRAHYDROFOLATE CYCLO-LIGASE"/>
    <property type="match status" value="1"/>
</dbReference>
<keyword evidence="6" id="KW-0436">Ligase</keyword>
<accession>A0A7Y3RL64</accession>
<dbReference type="Gene3D" id="3.40.50.10420">
    <property type="entry name" value="NagB/RpiA/CoA transferase-like"/>
    <property type="match status" value="1"/>
</dbReference>
<dbReference type="GO" id="GO:0030272">
    <property type="term" value="F:5-formyltetrahydrofolate cyclo-ligase activity"/>
    <property type="evidence" value="ECO:0007669"/>
    <property type="project" value="UniProtKB-EC"/>
</dbReference>
<comment type="caution">
    <text evidence="6">The sequence shown here is derived from an EMBL/GenBank/DDBJ whole genome shotgun (WGS) entry which is preliminary data.</text>
</comment>
<feature type="binding site" evidence="4">
    <location>
        <begin position="11"/>
        <end position="15"/>
    </location>
    <ligand>
        <name>ATP</name>
        <dbReference type="ChEBI" id="CHEBI:30616"/>
    </ligand>
</feature>